<dbReference type="EMBL" id="BK015286">
    <property type="protein sequence ID" value="DAD99494.1"/>
    <property type="molecule type" value="Genomic_DNA"/>
</dbReference>
<proteinExistence type="predicted"/>
<evidence type="ECO:0000313" key="1">
    <source>
        <dbReference type="EMBL" id="DAD99494.1"/>
    </source>
</evidence>
<protein>
    <submittedName>
        <fullName evidence="1">Uncharacterized protein</fullName>
    </submittedName>
</protein>
<organism evidence="1">
    <name type="scientific">Myoviridae sp. cts9u10</name>
    <dbReference type="NCBI Taxonomy" id="2825187"/>
    <lineage>
        <taxon>Viruses</taxon>
        <taxon>Duplodnaviria</taxon>
        <taxon>Heunggongvirae</taxon>
        <taxon>Uroviricota</taxon>
        <taxon>Caudoviricetes</taxon>
    </lineage>
</organism>
<accession>A0A8S5NXH6</accession>
<sequence>MSLSAFLQVIRYVQHKFLVLHLDKSLNNKGVARLIIVKGA</sequence>
<name>A0A8S5NXH6_9CAUD</name>
<reference evidence="1" key="1">
    <citation type="journal article" date="2021" name="Proc. Natl. Acad. Sci. U.S.A.">
        <title>A Catalog of Tens of Thousands of Viruses from Human Metagenomes Reveals Hidden Associations with Chronic Diseases.</title>
        <authorList>
            <person name="Tisza M.J."/>
            <person name="Buck C.B."/>
        </authorList>
    </citation>
    <scope>NUCLEOTIDE SEQUENCE</scope>
    <source>
        <strain evidence="1">Cts9u10</strain>
    </source>
</reference>